<feature type="transmembrane region" description="Helical" evidence="7">
    <location>
        <begin position="263"/>
        <end position="286"/>
    </location>
</feature>
<dbReference type="CDD" id="cd06261">
    <property type="entry name" value="TM_PBP2"/>
    <property type="match status" value="1"/>
</dbReference>
<gene>
    <name evidence="9" type="ORF">ThesuDRAFT_01541</name>
</gene>
<dbReference type="SUPFAM" id="SSF161098">
    <property type="entry name" value="MetI-like"/>
    <property type="match status" value="1"/>
</dbReference>
<evidence type="ECO:0000256" key="7">
    <source>
        <dbReference type="RuleBase" id="RU363032"/>
    </source>
</evidence>
<feature type="transmembrane region" description="Helical" evidence="7">
    <location>
        <begin position="32"/>
        <end position="52"/>
    </location>
</feature>
<sequence length="299" mass="32189">MSVAQGQAAAPVAVPARRERRWYRSFVRPMPMLGAFLVTVAVVAALAAPYLAPFDPEVGELGNRLLPPAWAADEPSPFLLGTDTVGRDLLSRIIYGARISLLVGICSVGLSVLVGVLLGLVAGYAGGRLDDLLMRFVDVQLSFPFILLAITVMAVLGPGLWKVIVLMAIAQWGQYARVVRGEVMVVKQMGFVEAARCIGTPPWMILRRHILPNVVNSVVVLATLNIANNILLEAGLTFLGLGVDPSTPSWGGMLASAREYVTTAWWFATFPGLAIMLTVLGFNLLGDWLRDVLDPKLDA</sequence>
<dbReference type="Pfam" id="PF00528">
    <property type="entry name" value="BPD_transp_1"/>
    <property type="match status" value="1"/>
</dbReference>
<evidence type="ECO:0000256" key="1">
    <source>
        <dbReference type="ARBA" id="ARBA00004651"/>
    </source>
</evidence>
<evidence type="ECO:0000256" key="5">
    <source>
        <dbReference type="ARBA" id="ARBA00022989"/>
    </source>
</evidence>
<feature type="transmembrane region" description="Helical" evidence="7">
    <location>
        <begin position="214"/>
        <end position="243"/>
    </location>
</feature>
<dbReference type="Gene3D" id="1.10.3720.10">
    <property type="entry name" value="MetI-like"/>
    <property type="match status" value="1"/>
</dbReference>
<dbReference type="Pfam" id="PF12911">
    <property type="entry name" value="OppC_N"/>
    <property type="match status" value="1"/>
</dbReference>
<dbReference type="Proteomes" id="UP000005710">
    <property type="component" value="Unassembled WGS sequence"/>
</dbReference>
<evidence type="ECO:0000313" key="10">
    <source>
        <dbReference type="Proteomes" id="UP000005710"/>
    </source>
</evidence>
<dbReference type="STRING" id="867903.ThesuDRAFT_01541"/>
<evidence type="ECO:0000256" key="2">
    <source>
        <dbReference type="ARBA" id="ARBA00022448"/>
    </source>
</evidence>
<dbReference type="PANTHER" id="PTHR43386">
    <property type="entry name" value="OLIGOPEPTIDE TRANSPORT SYSTEM PERMEASE PROTEIN APPC"/>
    <property type="match status" value="1"/>
</dbReference>
<dbReference type="OrthoDB" id="9797852at2"/>
<proteinExistence type="inferred from homology"/>
<name>K6QFI2_9FIRM</name>
<reference evidence="9" key="2">
    <citation type="submission" date="2012-10" db="EMBL/GenBank/DDBJ databases">
        <title>Improved high-quality draft of Thermaerobacter subterraneus C21, DSM 13965.</title>
        <authorList>
            <consortium name="DOE Joint Genome Institute"/>
            <person name="Eisen J."/>
            <person name="Huntemann M."/>
            <person name="Wei C.-L."/>
            <person name="Han J."/>
            <person name="Detter J.C."/>
            <person name="Han C."/>
            <person name="Tapia R."/>
            <person name="Chen A."/>
            <person name="Kyrpides N."/>
            <person name="Mavromatis K."/>
            <person name="Markowitz V."/>
            <person name="Szeto E."/>
            <person name="Ivanova N."/>
            <person name="Mikhailova N."/>
            <person name="Ovchinnikova G."/>
            <person name="Pagani I."/>
            <person name="Pati A."/>
            <person name="Goodwin L."/>
            <person name="Nordberg H.P."/>
            <person name="Cantor M.N."/>
            <person name="Hua S.X."/>
            <person name="Woyke T."/>
            <person name="Eisen J."/>
            <person name="Klenk H.-P."/>
        </authorList>
    </citation>
    <scope>NUCLEOTIDE SEQUENCE [LARGE SCALE GENOMIC DNA]</scope>
    <source>
        <strain evidence="9">DSM 13965</strain>
    </source>
</reference>
<keyword evidence="3" id="KW-1003">Cell membrane</keyword>
<comment type="caution">
    <text evidence="9">The sequence shown here is derived from an EMBL/GenBank/DDBJ whole genome shotgun (WGS) entry which is preliminary data.</text>
</comment>
<evidence type="ECO:0000313" key="9">
    <source>
        <dbReference type="EMBL" id="EKP95781.1"/>
    </source>
</evidence>
<comment type="similarity">
    <text evidence="7">Belongs to the binding-protein-dependent transport system permease family.</text>
</comment>
<dbReference type="EMBL" id="AENY02000002">
    <property type="protein sequence ID" value="EKP95781.1"/>
    <property type="molecule type" value="Genomic_DNA"/>
</dbReference>
<dbReference type="InterPro" id="IPR050366">
    <property type="entry name" value="BP-dependent_transpt_permease"/>
</dbReference>
<dbReference type="PROSITE" id="PS50928">
    <property type="entry name" value="ABC_TM1"/>
    <property type="match status" value="1"/>
</dbReference>
<dbReference type="PANTHER" id="PTHR43386:SF1">
    <property type="entry name" value="D,D-DIPEPTIDE TRANSPORT SYSTEM PERMEASE PROTEIN DDPC-RELATED"/>
    <property type="match status" value="1"/>
</dbReference>
<dbReference type="GO" id="GO:0005886">
    <property type="term" value="C:plasma membrane"/>
    <property type="evidence" value="ECO:0007669"/>
    <property type="project" value="UniProtKB-SubCell"/>
</dbReference>
<evidence type="ECO:0000256" key="3">
    <source>
        <dbReference type="ARBA" id="ARBA00022475"/>
    </source>
</evidence>
<feature type="domain" description="ABC transmembrane type-1" evidence="8">
    <location>
        <begin position="97"/>
        <end position="286"/>
    </location>
</feature>
<reference evidence="9" key="1">
    <citation type="submission" date="2010-10" db="EMBL/GenBank/DDBJ databases">
        <authorList>
            <consortium name="US DOE Joint Genome Institute (JGI-PGF)"/>
            <person name="Lucas S."/>
            <person name="Copeland A."/>
            <person name="Lapidus A."/>
            <person name="Bruce D."/>
            <person name="Goodwin L."/>
            <person name="Pitluck S."/>
            <person name="Kyrpides N."/>
            <person name="Mavromatis K."/>
            <person name="Detter J.C."/>
            <person name="Han C."/>
            <person name="Land M."/>
            <person name="Hauser L."/>
            <person name="Markowitz V."/>
            <person name="Cheng J.-F."/>
            <person name="Hugenholtz P."/>
            <person name="Woyke T."/>
            <person name="Wu D."/>
            <person name="Pukall R."/>
            <person name="Wahrenburg C."/>
            <person name="Brambilla E."/>
            <person name="Klenk H.-P."/>
            <person name="Eisen J.A."/>
        </authorList>
    </citation>
    <scope>NUCLEOTIDE SEQUENCE [LARGE SCALE GENOMIC DNA]</scope>
    <source>
        <strain evidence="9">DSM 13965</strain>
    </source>
</reference>
<dbReference type="InterPro" id="IPR025966">
    <property type="entry name" value="OppC_N"/>
</dbReference>
<evidence type="ECO:0000259" key="8">
    <source>
        <dbReference type="PROSITE" id="PS50928"/>
    </source>
</evidence>
<accession>K6QFI2</accession>
<dbReference type="InterPro" id="IPR035906">
    <property type="entry name" value="MetI-like_sf"/>
</dbReference>
<keyword evidence="10" id="KW-1185">Reference proteome</keyword>
<evidence type="ECO:0000256" key="4">
    <source>
        <dbReference type="ARBA" id="ARBA00022692"/>
    </source>
</evidence>
<keyword evidence="6 7" id="KW-0472">Membrane</keyword>
<dbReference type="InterPro" id="IPR000515">
    <property type="entry name" value="MetI-like"/>
</dbReference>
<protein>
    <submittedName>
        <fullName evidence="9">ABC-type dipeptide/oligopeptide/nickel transport system, permease component</fullName>
    </submittedName>
</protein>
<evidence type="ECO:0000256" key="6">
    <source>
        <dbReference type="ARBA" id="ARBA00023136"/>
    </source>
</evidence>
<comment type="subcellular location">
    <subcellularLocation>
        <location evidence="1 7">Cell membrane</location>
        <topology evidence="1 7">Multi-pass membrane protein</topology>
    </subcellularLocation>
</comment>
<dbReference type="AlphaFoldDB" id="K6QFI2"/>
<keyword evidence="4 7" id="KW-0812">Transmembrane</keyword>
<dbReference type="eggNOG" id="COG1173">
    <property type="taxonomic scope" value="Bacteria"/>
</dbReference>
<feature type="transmembrane region" description="Helical" evidence="7">
    <location>
        <begin position="99"/>
        <end position="125"/>
    </location>
</feature>
<dbReference type="HOGENOM" id="CLU_028518_1_1_9"/>
<organism evidence="9 10">
    <name type="scientific">Thermaerobacter subterraneus DSM 13965</name>
    <dbReference type="NCBI Taxonomy" id="867903"/>
    <lineage>
        <taxon>Bacteria</taxon>
        <taxon>Bacillati</taxon>
        <taxon>Bacillota</taxon>
        <taxon>Clostridia</taxon>
        <taxon>Eubacteriales</taxon>
        <taxon>Clostridiales Family XVII. Incertae Sedis</taxon>
        <taxon>Thermaerobacter</taxon>
    </lineage>
</organism>
<feature type="transmembrane region" description="Helical" evidence="7">
    <location>
        <begin position="145"/>
        <end position="170"/>
    </location>
</feature>
<keyword evidence="2 7" id="KW-0813">Transport</keyword>
<dbReference type="GO" id="GO:0055085">
    <property type="term" value="P:transmembrane transport"/>
    <property type="evidence" value="ECO:0007669"/>
    <property type="project" value="InterPro"/>
</dbReference>
<keyword evidence="5 7" id="KW-1133">Transmembrane helix</keyword>
<dbReference type="RefSeq" id="WP_006903813.1">
    <property type="nucleotide sequence ID" value="NZ_JH976535.1"/>
</dbReference>